<evidence type="ECO:0000313" key="2">
    <source>
        <dbReference type="Proteomes" id="UP001055072"/>
    </source>
</evidence>
<reference evidence="1" key="1">
    <citation type="journal article" date="2021" name="Environ. Microbiol.">
        <title>Gene family expansions and transcriptome signatures uncover fungal adaptations to wood decay.</title>
        <authorList>
            <person name="Hage H."/>
            <person name="Miyauchi S."/>
            <person name="Viragh M."/>
            <person name="Drula E."/>
            <person name="Min B."/>
            <person name="Chaduli D."/>
            <person name="Navarro D."/>
            <person name="Favel A."/>
            <person name="Norest M."/>
            <person name="Lesage-Meessen L."/>
            <person name="Balint B."/>
            <person name="Merenyi Z."/>
            <person name="de Eugenio L."/>
            <person name="Morin E."/>
            <person name="Martinez A.T."/>
            <person name="Baldrian P."/>
            <person name="Stursova M."/>
            <person name="Martinez M.J."/>
            <person name="Novotny C."/>
            <person name="Magnuson J.K."/>
            <person name="Spatafora J.W."/>
            <person name="Maurice S."/>
            <person name="Pangilinan J."/>
            <person name="Andreopoulos W."/>
            <person name="LaButti K."/>
            <person name="Hundley H."/>
            <person name="Na H."/>
            <person name="Kuo A."/>
            <person name="Barry K."/>
            <person name="Lipzen A."/>
            <person name="Henrissat B."/>
            <person name="Riley R."/>
            <person name="Ahrendt S."/>
            <person name="Nagy L.G."/>
            <person name="Grigoriev I.V."/>
            <person name="Martin F."/>
            <person name="Rosso M.N."/>
        </authorList>
    </citation>
    <scope>NUCLEOTIDE SEQUENCE</scope>
    <source>
        <strain evidence="1">CBS 384.51</strain>
    </source>
</reference>
<comment type="caution">
    <text evidence="1">The sequence shown here is derived from an EMBL/GenBank/DDBJ whole genome shotgun (WGS) entry which is preliminary data.</text>
</comment>
<proteinExistence type="predicted"/>
<organism evidence="1 2">
    <name type="scientific">Irpex rosettiformis</name>
    <dbReference type="NCBI Taxonomy" id="378272"/>
    <lineage>
        <taxon>Eukaryota</taxon>
        <taxon>Fungi</taxon>
        <taxon>Dikarya</taxon>
        <taxon>Basidiomycota</taxon>
        <taxon>Agaricomycotina</taxon>
        <taxon>Agaricomycetes</taxon>
        <taxon>Polyporales</taxon>
        <taxon>Irpicaceae</taxon>
        <taxon>Irpex</taxon>
    </lineage>
</organism>
<sequence length="156" mass="16524">MAAVQVTSGVYFIQNTGTSTVLELVGGSATDGTKVQGYAKRQFSDELVPSQLWVISQLGADLVYTIQNTNSRTFADLTGGNVANQTPIIGSKGTGEANQHWIFIQNADKTAYFIKNQASGTYVDLLNGGASNGTAVNGWGLGSATNTHQLWHLVRA</sequence>
<accession>A0ACB8U8I0</accession>
<dbReference type="Proteomes" id="UP001055072">
    <property type="component" value="Unassembled WGS sequence"/>
</dbReference>
<evidence type="ECO:0000313" key="1">
    <source>
        <dbReference type="EMBL" id="KAI0090545.1"/>
    </source>
</evidence>
<keyword evidence="2" id="KW-1185">Reference proteome</keyword>
<dbReference type="EMBL" id="MU274907">
    <property type="protein sequence ID" value="KAI0090545.1"/>
    <property type="molecule type" value="Genomic_DNA"/>
</dbReference>
<name>A0ACB8U8I0_9APHY</name>
<gene>
    <name evidence="1" type="ORF">BDY19DRAFT_935780</name>
</gene>
<protein>
    <submittedName>
        <fullName evidence="1">Ricin B-like lectin</fullName>
    </submittedName>
</protein>